<comment type="similarity">
    <text evidence="2 8">Belongs to the NiCoT transporter (TC 2.A.52) family.</text>
</comment>
<keyword evidence="3 8" id="KW-0813">Transport</keyword>
<comment type="subcellular location">
    <subcellularLocation>
        <location evidence="8">Cell membrane</location>
        <topology evidence="8">Multi-pass membrane protein</topology>
    </subcellularLocation>
    <subcellularLocation>
        <location evidence="1">Endomembrane system</location>
        <topology evidence="1">Multi-pass membrane protein</topology>
    </subcellularLocation>
</comment>
<dbReference type="eggNOG" id="ENOG502RIYK">
    <property type="taxonomic scope" value="Eukaryota"/>
</dbReference>
<keyword evidence="5 8" id="KW-0812">Transmembrane</keyword>
<dbReference type="OMA" id="NGWVLYK"/>
<evidence type="ECO:0000313" key="9">
    <source>
        <dbReference type="EMBL" id="KNC97996.1"/>
    </source>
</evidence>
<feature type="transmembrane region" description="Helical" evidence="8">
    <location>
        <begin position="210"/>
        <end position="232"/>
    </location>
</feature>
<accession>A0A0L0HAG3</accession>
<dbReference type="AlphaFoldDB" id="A0A0L0HAG3"/>
<dbReference type="GeneID" id="27689722"/>
<dbReference type="PANTHER" id="PTHR31611:SF0">
    <property type="entry name" value="HIGH-AFFINITY NICKEL TRANSPORT PROTEIN NIC1"/>
    <property type="match status" value="1"/>
</dbReference>
<feature type="transmembrane region" description="Helical" evidence="8">
    <location>
        <begin position="35"/>
        <end position="57"/>
    </location>
</feature>
<dbReference type="RefSeq" id="XP_016606036.1">
    <property type="nucleotide sequence ID" value="XM_016754626.1"/>
</dbReference>
<evidence type="ECO:0000256" key="7">
    <source>
        <dbReference type="ARBA" id="ARBA00023136"/>
    </source>
</evidence>
<dbReference type="GO" id="GO:0044750">
    <property type="term" value="F:high-affinity nickel cation transmembrane transporter activity"/>
    <property type="evidence" value="ECO:0007669"/>
    <property type="project" value="EnsemblFungi"/>
</dbReference>
<keyword evidence="6 8" id="KW-1133">Transmembrane helix</keyword>
<evidence type="ECO:0000256" key="2">
    <source>
        <dbReference type="ARBA" id="ARBA00010892"/>
    </source>
</evidence>
<dbReference type="GO" id="GO:0005886">
    <property type="term" value="C:plasma membrane"/>
    <property type="evidence" value="ECO:0007669"/>
    <property type="project" value="UniProtKB-SubCell"/>
</dbReference>
<feature type="transmembrane region" description="Helical" evidence="8">
    <location>
        <begin position="140"/>
        <end position="165"/>
    </location>
</feature>
<dbReference type="VEuPathDB" id="FungiDB:SPPG_06414"/>
<feature type="transmembrane region" description="Helical" evidence="8">
    <location>
        <begin position="282"/>
        <end position="309"/>
    </location>
</feature>
<dbReference type="GO" id="GO:0012505">
    <property type="term" value="C:endomembrane system"/>
    <property type="evidence" value="ECO:0007669"/>
    <property type="project" value="UniProtKB-SubCell"/>
</dbReference>
<gene>
    <name evidence="9" type="ORF">SPPG_06414</name>
</gene>
<dbReference type="InterPro" id="IPR011541">
    <property type="entry name" value="Ni/Co_transpt_high_affinity"/>
</dbReference>
<feature type="transmembrane region" description="Helical" evidence="8">
    <location>
        <begin position="107"/>
        <end position="128"/>
    </location>
</feature>
<keyword evidence="4" id="KW-0533">Nickel</keyword>
<name>A0A0L0HAG3_SPIPD</name>
<dbReference type="EMBL" id="KQ257461">
    <property type="protein sequence ID" value="KNC97996.1"/>
    <property type="molecule type" value="Genomic_DNA"/>
</dbReference>
<dbReference type="PANTHER" id="PTHR31611">
    <property type="entry name" value="HIGH-AFFINITY NICKEL TRANSPORT PROTEIN NIC1"/>
    <property type="match status" value="1"/>
</dbReference>
<feature type="transmembrane region" description="Helical" evidence="8">
    <location>
        <begin position="329"/>
        <end position="351"/>
    </location>
</feature>
<dbReference type="InterPro" id="IPR004688">
    <property type="entry name" value="Ni/Co_transpt"/>
</dbReference>
<organism evidence="9 10">
    <name type="scientific">Spizellomyces punctatus (strain DAOM BR117)</name>
    <dbReference type="NCBI Taxonomy" id="645134"/>
    <lineage>
        <taxon>Eukaryota</taxon>
        <taxon>Fungi</taxon>
        <taxon>Fungi incertae sedis</taxon>
        <taxon>Chytridiomycota</taxon>
        <taxon>Chytridiomycota incertae sedis</taxon>
        <taxon>Chytridiomycetes</taxon>
        <taxon>Spizellomycetales</taxon>
        <taxon>Spizellomycetaceae</taxon>
        <taxon>Spizellomyces</taxon>
    </lineage>
</organism>
<dbReference type="STRING" id="645134.A0A0L0HAG3"/>
<feature type="transmembrane region" description="Helical" evidence="8">
    <location>
        <begin position="244"/>
        <end position="270"/>
    </location>
</feature>
<evidence type="ECO:0000256" key="8">
    <source>
        <dbReference type="RuleBase" id="RU362101"/>
    </source>
</evidence>
<evidence type="ECO:0000256" key="1">
    <source>
        <dbReference type="ARBA" id="ARBA00004127"/>
    </source>
</evidence>
<proteinExistence type="inferred from homology"/>
<evidence type="ECO:0000256" key="3">
    <source>
        <dbReference type="ARBA" id="ARBA00022448"/>
    </source>
</evidence>
<evidence type="ECO:0000313" key="10">
    <source>
        <dbReference type="Proteomes" id="UP000053201"/>
    </source>
</evidence>
<dbReference type="OrthoDB" id="5197598at2759"/>
<keyword evidence="10" id="KW-1185">Reference proteome</keyword>
<keyword evidence="7 8" id="KW-0472">Membrane</keyword>
<reference evidence="9 10" key="1">
    <citation type="submission" date="2009-08" db="EMBL/GenBank/DDBJ databases">
        <title>The Genome Sequence of Spizellomyces punctatus strain DAOM BR117.</title>
        <authorList>
            <consortium name="The Broad Institute Genome Sequencing Platform"/>
            <person name="Russ C."/>
            <person name="Cuomo C."/>
            <person name="Shea T."/>
            <person name="Young S.K."/>
            <person name="Zeng Q."/>
            <person name="Koehrsen M."/>
            <person name="Haas B."/>
            <person name="Borodovsky M."/>
            <person name="Guigo R."/>
            <person name="Alvarado L."/>
            <person name="Berlin A."/>
            <person name="Bochicchio J."/>
            <person name="Borenstein D."/>
            <person name="Chapman S."/>
            <person name="Chen Z."/>
            <person name="Engels R."/>
            <person name="Freedman E."/>
            <person name="Gellesch M."/>
            <person name="Goldberg J."/>
            <person name="Griggs A."/>
            <person name="Gujja S."/>
            <person name="Heiman D."/>
            <person name="Hepburn T."/>
            <person name="Howarth C."/>
            <person name="Jen D."/>
            <person name="Larson L."/>
            <person name="Lewis B."/>
            <person name="Mehta T."/>
            <person name="Park D."/>
            <person name="Pearson M."/>
            <person name="Roberts A."/>
            <person name="Saif S."/>
            <person name="Shenoy N."/>
            <person name="Sisk P."/>
            <person name="Stolte C."/>
            <person name="Sykes S."/>
            <person name="Thomson T."/>
            <person name="Walk T."/>
            <person name="White J."/>
            <person name="Yandava C."/>
            <person name="Burger G."/>
            <person name="Gray M.W."/>
            <person name="Holland P.W.H."/>
            <person name="King N."/>
            <person name="Lang F.B.F."/>
            <person name="Roger A.J."/>
            <person name="Ruiz-Trillo I."/>
            <person name="Lander E."/>
            <person name="Nusbaum C."/>
        </authorList>
    </citation>
    <scope>NUCLEOTIDE SEQUENCE [LARGE SCALE GENOMIC DNA]</scope>
    <source>
        <strain evidence="9 10">DAOM BR117</strain>
    </source>
</reference>
<evidence type="ECO:0000256" key="4">
    <source>
        <dbReference type="ARBA" id="ARBA00022596"/>
    </source>
</evidence>
<evidence type="ECO:0000256" key="5">
    <source>
        <dbReference type="ARBA" id="ARBA00022692"/>
    </source>
</evidence>
<dbReference type="GO" id="GO:0098716">
    <property type="term" value="P:nickel cation import across plasma membrane"/>
    <property type="evidence" value="ECO:0007669"/>
    <property type="project" value="EnsemblFungi"/>
</dbReference>
<dbReference type="Proteomes" id="UP000053201">
    <property type="component" value="Unassembled WGS sequence"/>
</dbReference>
<sequence>MEPAPAMEVSHDEKDQKSRFHALFRVLPRPVVRKATFIIVALAVANALIWVAAFICYRPYPTAQATLLLAWTLGLRHAVDADHIAAIDNVTRKLSQDDNGRTYPCTVGFWFALGHSTIVIVATVVLAVTARGLSDSGWGITGTIVSATFLFLIAACNIVVLVGIIRNMKRMRNGGNLAHVENDEILKTGGFLGRFFRPVFKFINAPWKMYPLGILFGIGFDTATEITLLGISATQAGTGIPLGLVLFLPALFTAGMTFIDTLDGIVMLATYRYAMVNPALKLYYNFVITLLSVLVAIFVGTIEVLSIIAEKYDMTGGFWDAIRKVDEEFGIVGYVVITTFVVVTLVAIVVYRLGTYSSERILVVPPSLEEGTIVDSDQYSHVGRSAPSAIIEHEELAVAKHR</sequence>
<dbReference type="Pfam" id="PF03824">
    <property type="entry name" value="NicO"/>
    <property type="match status" value="1"/>
</dbReference>
<dbReference type="InParanoid" id="A0A0L0HAG3"/>
<protein>
    <recommendedName>
        <fullName evidence="8">Nickel/cobalt efflux system</fullName>
    </recommendedName>
</protein>
<evidence type="ECO:0000256" key="6">
    <source>
        <dbReference type="ARBA" id="ARBA00022989"/>
    </source>
</evidence>